<dbReference type="InterPro" id="IPR029672">
    <property type="entry name" value="FAM199X_fam"/>
</dbReference>
<gene>
    <name evidence="3" type="ORF">V1264_003600</name>
</gene>
<dbReference type="EMBL" id="JBAMIC010000012">
    <property type="protein sequence ID" value="KAK7099464.1"/>
    <property type="molecule type" value="Genomic_DNA"/>
</dbReference>
<evidence type="ECO:0000256" key="1">
    <source>
        <dbReference type="ARBA" id="ARBA00009319"/>
    </source>
</evidence>
<feature type="compositionally biased region" description="Basic residues" evidence="2">
    <location>
        <begin position="401"/>
        <end position="414"/>
    </location>
</feature>
<dbReference type="Proteomes" id="UP001374579">
    <property type="component" value="Unassembled WGS sequence"/>
</dbReference>
<feature type="region of interest" description="Disordered" evidence="2">
    <location>
        <begin position="442"/>
        <end position="461"/>
    </location>
</feature>
<protein>
    <submittedName>
        <fullName evidence="3">Uncharacterized protein</fullName>
    </submittedName>
</protein>
<name>A0AAN9B685_9CAEN</name>
<dbReference type="PANTHER" id="PTHR32003">
    <property type="entry name" value="PROTEIN FAM199X"/>
    <property type="match status" value="1"/>
</dbReference>
<feature type="compositionally biased region" description="Polar residues" evidence="2">
    <location>
        <begin position="156"/>
        <end position="175"/>
    </location>
</feature>
<accession>A0AAN9B685</accession>
<reference evidence="3 4" key="1">
    <citation type="submission" date="2024-02" db="EMBL/GenBank/DDBJ databases">
        <title>Chromosome-scale genome assembly of the rough periwinkle Littorina saxatilis.</title>
        <authorList>
            <person name="De Jode A."/>
            <person name="Faria R."/>
            <person name="Formenti G."/>
            <person name="Sims Y."/>
            <person name="Smith T.P."/>
            <person name="Tracey A."/>
            <person name="Wood J.M.D."/>
            <person name="Zagrodzka Z.B."/>
            <person name="Johannesson K."/>
            <person name="Butlin R.K."/>
            <person name="Leder E.H."/>
        </authorList>
    </citation>
    <scope>NUCLEOTIDE SEQUENCE [LARGE SCALE GENOMIC DNA]</scope>
    <source>
        <strain evidence="3">Snail1</strain>
        <tissue evidence="3">Muscle</tissue>
    </source>
</reference>
<evidence type="ECO:0000313" key="4">
    <source>
        <dbReference type="Proteomes" id="UP001374579"/>
    </source>
</evidence>
<keyword evidence="4" id="KW-1185">Reference proteome</keyword>
<evidence type="ECO:0000313" key="3">
    <source>
        <dbReference type="EMBL" id="KAK7099464.1"/>
    </source>
</evidence>
<feature type="compositionally biased region" description="Acidic residues" evidence="2">
    <location>
        <begin position="447"/>
        <end position="461"/>
    </location>
</feature>
<dbReference type="AlphaFoldDB" id="A0AAN9B685"/>
<dbReference type="Pfam" id="PF15814">
    <property type="entry name" value="FAM199X"/>
    <property type="match status" value="1"/>
</dbReference>
<proteinExistence type="inferred from homology"/>
<sequence length="461" mass="50564">MTLLMIAGTAIHNSSPMLGEYPGTPAWKMKDDDSDEEESHFGGDDHRESDSYVLDQLLAPFVDIDVAEMADYLDIERCELGLIGDDASWPEDDVHELNSYGYLTDTVLDFQRSTREDDGPTEIPHSTYTIIADHMYSAVSEDHMYSLSSRASSTETVSRAASTSGYSSGTESLVSNEDAPVGVLSPSPTSTSLLTQSATSLLTKSATSLLTPSATSLLTQSATSLLTQSATSILTQSATSLLRQQAKSLLKPKAVVPVEEAVNADDESARRESRKRTRSRVKAVSGNKKWSRMGEEEQKESITELTDIISSQLGVRERLEAIRIINPHSAVSPTDGEFVIDMKPINDTRFNKLQKFVRLHADDLSVTSTSACEQRTSPQLELSRAASEAADQSSAFAVSKASRKRKGRGGRRISHQMSREQQQKAKEIQSGLFVHEVRLSVTHPALEEEEEDDDDDIDILD</sequence>
<organism evidence="3 4">
    <name type="scientific">Littorina saxatilis</name>
    <dbReference type="NCBI Taxonomy" id="31220"/>
    <lineage>
        <taxon>Eukaryota</taxon>
        <taxon>Metazoa</taxon>
        <taxon>Spiralia</taxon>
        <taxon>Lophotrochozoa</taxon>
        <taxon>Mollusca</taxon>
        <taxon>Gastropoda</taxon>
        <taxon>Caenogastropoda</taxon>
        <taxon>Littorinimorpha</taxon>
        <taxon>Littorinoidea</taxon>
        <taxon>Littorinidae</taxon>
        <taxon>Littorina</taxon>
    </lineage>
</organism>
<feature type="region of interest" description="Disordered" evidence="2">
    <location>
        <begin position="156"/>
        <end position="189"/>
    </location>
</feature>
<feature type="region of interest" description="Disordered" evidence="2">
    <location>
        <begin position="22"/>
        <end position="48"/>
    </location>
</feature>
<feature type="compositionally biased region" description="Basic and acidic residues" evidence="2">
    <location>
        <begin position="417"/>
        <end position="427"/>
    </location>
</feature>
<evidence type="ECO:0000256" key="2">
    <source>
        <dbReference type="SAM" id="MobiDB-lite"/>
    </source>
</evidence>
<dbReference type="PANTHER" id="PTHR32003:SF1">
    <property type="entry name" value="PROTEIN FAM199X"/>
    <property type="match status" value="1"/>
</dbReference>
<feature type="compositionally biased region" description="Basic and acidic residues" evidence="2">
    <location>
        <begin position="39"/>
        <end position="48"/>
    </location>
</feature>
<feature type="region of interest" description="Disordered" evidence="2">
    <location>
        <begin position="383"/>
        <end position="429"/>
    </location>
</feature>
<comment type="similarity">
    <text evidence="1">Belongs to the FAM199 family.</text>
</comment>
<comment type="caution">
    <text evidence="3">The sequence shown here is derived from an EMBL/GenBank/DDBJ whole genome shotgun (WGS) entry which is preliminary data.</text>
</comment>